<dbReference type="Pfam" id="PF13860">
    <property type="entry name" value="FlgD_ig"/>
    <property type="match status" value="1"/>
</dbReference>
<evidence type="ECO:0000259" key="2">
    <source>
        <dbReference type="Pfam" id="PF13860"/>
    </source>
</evidence>
<protein>
    <recommendedName>
        <fullName evidence="2">FlgD/Vpr Ig-like domain-containing protein</fullName>
    </recommendedName>
</protein>
<evidence type="ECO:0000313" key="3">
    <source>
        <dbReference type="EMBL" id="TMQ47005.1"/>
    </source>
</evidence>
<gene>
    <name evidence="3" type="ORF">E6K71_11120</name>
    <name evidence="4" type="ORF">E6K75_09680</name>
</gene>
<dbReference type="EMBL" id="VBOR01000132">
    <property type="protein sequence ID" value="TMQ47005.1"/>
    <property type="molecule type" value="Genomic_DNA"/>
</dbReference>
<feature type="domain" description="FlgD/Vpr Ig-like" evidence="2">
    <location>
        <begin position="158"/>
        <end position="222"/>
    </location>
</feature>
<dbReference type="EMBL" id="VBOV01000273">
    <property type="protein sequence ID" value="TMQ55201.1"/>
    <property type="molecule type" value="Genomic_DNA"/>
</dbReference>
<dbReference type="AlphaFoldDB" id="A0A538SV17"/>
<comment type="caution">
    <text evidence="4">The sequence shown here is derived from an EMBL/GenBank/DDBJ whole genome shotgun (WGS) entry which is preliminary data.</text>
</comment>
<reference evidence="5 6" key="1">
    <citation type="journal article" date="2019" name="Nat. Microbiol.">
        <title>Mediterranean grassland soil C-N compound turnover is dependent on rainfall and depth, and is mediated by genomically divergent microorganisms.</title>
        <authorList>
            <person name="Diamond S."/>
            <person name="Andeer P.F."/>
            <person name="Li Z."/>
            <person name="Crits-Christoph A."/>
            <person name="Burstein D."/>
            <person name="Anantharaman K."/>
            <person name="Lane K.R."/>
            <person name="Thomas B.C."/>
            <person name="Pan C."/>
            <person name="Northen T.R."/>
            <person name="Banfield J.F."/>
        </authorList>
    </citation>
    <scope>NUCLEOTIDE SEQUENCE [LARGE SCALE GENOMIC DNA]</scope>
    <source>
        <strain evidence="3">WS_1</strain>
        <strain evidence="4">WS_5</strain>
    </source>
</reference>
<dbReference type="Proteomes" id="UP000316292">
    <property type="component" value="Unassembled WGS sequence"/>
</dbReference>
<feature type="signal peptide" evidence="1">
    <location>
        <begin position="1"/>
        <end position="35"/>
    </location>
</feature>
<proteinExistence type="predicted"/>
<feature type="chain" id="PRO_5039865649" description="FlgD/Vpr Ig-like domain-containing protein" evidence="1">
    <location>
        <begin position="36"/>
        <end position="235"/>
    </location>
</feature>
<dbReference type="Proteomes" id="UP000320913">
    <property type="component" value="Unassembled WGS sequence"/>
</dbReference>
<dbReference type="Gene3D" id="2.60.40.4070">
    <property type="match status" value="1"/>
</dbReference>
<dbReference type="InterPro" id="IPR025965">
    <property type="entry name" value="FlgD/Vpr_Ig-like"/>
</dbReference>
<keyword evidence="1" id="KW-0732">Signal</keyword>
<evidence type="ECO:0000313" key="6">
    <source>
        <dbReference type="Proteomes" id="UP000320913"/>
    </source>
</evidence>
<name>A0A538SV17_UNCEI</name>
<evidence type="ECO:0000313" key="5">
    <source>
        <dbReference type="Proteomes" id="UP000316292"/>
    </source>
</evidence>
<accession>A0A538SV17</accession>
<sequence length="235" mass="24349">MGYFRGGASRAVRLATLTLLMAGCSHGLPTKPASAASTLLLWTTPGAGGSQRIVRYDLRVSTKPISGTDTLTWWNSATVIPMSGRTPGASGSPDSVLIAGLVISGRYYAVLRSSDASSRWSSYSNVATFIPTTITGVPSGTPPPAVVLGSPRPTPTSGRAEMSLDLPMASPVIARVFNAAGRMVRTIAEGMLPAGHHVLHWDGKMDGGGDAASGVYWVRVAAGAIEKGTKLTVVR</sequence>
<evidence type="ECO:0000313" key="4">
    <source>
        <dbReference type="EMBL" id="TMQ55201.1"/>
    </source>
</evidence>
<organism evidence="4 6">
    <name type="scientific">Eiseniibacteriota bacterium</name>
    <dbReference type="NCBI Taxonomy" id="2212470"/>
    <lineage>
        <taxon>Bacteria</taxon>
        <taxon>Candidatus Eiseniibacteriota</taxon>
    </lineage>
</organism>
<dbReference type="PROSITE" id="PS51257">
    <property type="entry name" value="PROKAR_LIPOPROTEIN"/>
    <property type="match status" value="1"/>
</dbReference>
<evidence type="ECO:0000256" key="1">
    <source>
        <dbReference type="SAM" id="SignalP"/>
    </source>
</evidence>